<protein>
    <submittedName>
        <fullName evidence="2">Uncharacterized protein</fullName>
    </submittedName>
</protein>
<accession>A0A1I7KD45</accession>
<sequence length="134" mass="13940">MKHLVRILKRLPGIRVAITWLTMMTITSLSTQAVFADSTTDAFNQVVGKTVTQSVIVGYIKDAAMGIFGIIAAAAAGFGLVFIALGGISLIHGGATRKQEGMEKIRNGAIGIVVCLASSTLVALAAWIASFFGA</sequence>
<keyword evidence="3" id="KW-1185">Reference proteome</keyword>
<feature type="transmembrane region" description="Helical" evidence="1">
    <location>
        <begin position="12"/>
        <end position="35"/>
    </location>
</feature>
<name>A0A1I7KD45_9BACL</name>
<dbReference type="AlphaFoldDB" id="A0A1I7KD45"/>
<dbReference type="STRING" id="392015.SAMN05421543_11542"/>
<keyword evidence="1" id="KW-1133">Transmembrane helix</keyword>
<dbReference type="RefSeq" id="WP_074953974.1">
    <property type="nucleotide sequence ID" value="NZ_FPBV01000015.1"/>
</dbReference>
<keyword evidence="1" id="KW-0812">Transmembrane</keyword>
<evidence type="ECO:0000313" key="3">
    <source>
        <dbReference type="Proteomes" id="UP000183508"/>
    </source>
</evidence>
<keyword evidence="1" id="KW-0472">Membrane</keyword>
<dbReference type="EMBL" id="FPBV01000015">
    <property type="protein sequence ID" value="SFU95315.1"/>
    <property type="molecule type" value="Genomic_DNA"/>
</dbReference>
<gene>
    <name evidence="2" type="ORF">SAMN05421543_11542</name>
</gene>
<dbReference type="Proteomes" id="UP000183508">
    <property type="component" value="Unassembled WGS sequence"/>
</dbReference>
<proteinExistence type="predicted"/>
<evidence type="ECO:0000313" key="2">
    <source>
        <dbReference type="EMBL" id="SFU95315.1"/>
    </source>
</evidence>
<dbReference type="OrthoDB" id="2377137at2"/>
<organism evidence="2 3">
    <name type="scientific">Alicyclobacillus macrosporangiidus</name>
    <dbReference type="NCBI Taxonomy" id="392015"/>
    <lineage>
        <taxon>Bacteria</taxon>
        <taxon>Bacillati</taxon>
        <taxon>Bacillota</taxon>
        <taxon>Bacilli</taxon>
        <taxon>Bacillales</taxon>
        <taxon>Alicyclobacillaceae</taxon>
        <taxon>Alicyclobacillus</taxon>
    </lineage>
</organism>
<feature type="transmembrane region" description="Helical" evidence="1">
    <location>
        <begin position="63"/>
        <end position="88"/>
    </location>
</feature>
<feature type="transmembrane region" description="Helical" evidence="1">
    <location>
        <begin position="109"/>
        <end position="132"/>
    </location>
</feature>
<evidence type="ECO:0000256" key="1">
    <source>
        <dbReference type="SAM" id="Phobius"/>
    </source>
</evidence>
<reference evidence="3" key="1">
    <citation type="submission" date="2016-10" db="EMBL/GenBank/DDBJ databases">
        <authorList>
            <person name="Varghese N."/>
        </authorList>
    </citation>
    <scope>NUCLEOTIDE SEQUENCE [LARGE SCALE GENOMIC DNA]</scope>
    <source>
        <strain evidence="3">DSM 17980</strain>
    </source>
</reference>